<evidence type="ECO:0000256" key="4">
    <source>
        <dbReference type="ARBA" id="ARBA00022475"/>
    </source>
</evidence>
<proteinExistence type="predicted"/>
<evidence type="ECO:0000313" key="15">
    <source>
        <dbReference type="Proteomes" id="UP000027581"/>
    </source>
</evidence>
<evidence type="ECO:0000256" key="9">
    <source>
        <dbReference type="ARBA" id="ARBA00023180"/>
    </source>
</evidence>
<feature type="compositionally biased region" description="Low complexity" evidence="12">
    <location>
        <begin position="78"/>
        <end position="98"/>
    </location>
</feature>
<keyword evidence="5" id="KW-0336">GPI-anchor</keyword>
<dbReference type="GO" id="GO:0007155">
    <property type="term" value="P:cell adhesion"/>
    <property type="evidence" value="ECO:0007669"/>
    <property type="project" value="UniProtKB-UniRule"/>
</dbReference>
<feature type="compositionally biased region" description="Gly residues" evidence="12">
    <location>
        <begin position="99"/>
        <end position="109"/>
    </location>
</feature>
<keyword evidence="3 11" id="KW-0477">Merozoite</keyword>
<gene>
    <name evidence="14" type="primary">MSP2</name>
    <name evidence="14" type="ORF">PRCDC_0205800</name>
</gene>
<dbReference type="AlphaFoldDB" id="A0A060RS55"/>
<reference evidence="14" key="2">
    <citation type="submission" date="2014-05" db="EMBL/GenBank/DDBJ databases">
        <title>The genome sequences of chimpanzee malaria parasites reveal the path to human adaptation.</title>
        <authorList>
            <person name="Otto T.D."/>
            <person name="Rayner J.C."/>
            <person name="Boehme U."/>
            <person name="Pain A."/>
            <person name="Spottiswoode N."/>
            <person name="Sanders M."/>
            <person name="Quail M."/>
            <person name="Ollomo B."/>
            <person name="Renaud F."/>
            <person name="Thomas A.W."/>
            <person name="Prugnolle F."/>
            <person name="Conway D.J."/>
            <person name="Newbold C."/>
            <person name="Berriman M."/>
        </authorList>
    </citation>
    <scope>NUCLEOTIDE SEQUENCE [LARGE SCALE GENOMIC DNA]</scope>
    <source>
        <strain evidence="14">CDC</strain>
    </source>
</reference>
<dbReference type="Pfam" id="PF00985">
    <property type="entry name" value="MSA_2"/>
    <property type="match status" value="1"/>
</dbReference>
<keyword evidence="8" id="KW-1015">Disulfide bond</keyword>
<dbReference type="PIRSF" id="PIRSF003575">
    <property type="entry name" value="MSA_2"/>
    <property type="match status" value="1"/>
</dbReference>
<dbReference type="InterPro" id="IPR001136">
    <property type="entry name" value="MSA2"/>
</dbReference>
<keyword evidence="10" id="KW-0449">Lipoprotein</keyword>
<dbReference type="VEuPathDB" id="PlasmoDB:PRG01_0206000"/>
<reference evidence="14" key="1">
    <citation type="submission" date="2014-01" db="EMBL/GenBank/DDBJ databases">
        <authorList>
            <person name="Aslett M."/>
        </authorList>
    </citation>
    <scope>NUCLEOTIDE SEQUENCE</scope>
    <source>
        <strain evidence="14">CDC</strain>
    </source>
</reference>
<feature type="chain" id="PRO_5001586761" description="Merozoite surface antigen 2" evidence="13">
    <location>
        <begin position="25"/>
        <end position="296"/>
    </location>
</feature>
<name>A0A060RS55_PLARE</name>
<comment type="function">
    <text evidence="1 11">May play a role in the merozoite attachment to the erythrocyte.</text>
</comment>
<feature type="compositionally biased region" description="Low complexity" evidence="12">
    <location>
        <begin position="181"/>
        <end position="199"/>
    </location>
</feature>
<feature type="signal peptide" evidence="13">
    <location>
        <begin position="1"/>
        <end position="24"/>
    </location>
</feature>
<evidence type="ECO:0000256" key="7">
    <source>
        <dbReference type="ARBA" id="ARBA00023136"/>
    </source>
</evidence>
<dbReference type="GO" id="GO:0005886">
    <property type="term" value="C:plasma membrane"/>
    <property type="evidence" value="ECO:0007669"/>
    <property type="project" value="UniProtKB-SubCell"/>
</dbReference>
<evidence type="ECO:0000256" key="12">
    <source>
        <dbReference type="SAM" id="MobiDB-lite"/>
    </source>
</evidence>
<dbReference type="Proteomes" id="UP000027581">
    <property type="component" value="Unassembled WGS sequence"/>
</dbReference>
<feature type="compositionally biased region" description="Gly residues" evidence="12">
    <location>
        <begin position="62"/>
        <end position="77"/>
    </location>
</feature>
<comment type="subcellular location">
    <subcellularLocation>
        <location evidence="2">Cell membrane</location>
        <topology evidence="2">Lipid-anchor</topology>
        <topology evidence="2">GPI-anchor</topology>
    </subcellularLocation>
</comment>
<evidence type="ECO:0000256" key="5">
    <source>
        <dbReference type="ARBA" id="ARBA00022622"/>
    </source>
</evidence>
<evidence type="ECO:0000313" key="14">
    <source>
        <dbReference type="EMBL" id="CDO62298.1"/>
    </source>
</evidence>
<feature type="compositionally biased region" description="Polar residues" evidence="12">
    <location>
        <begin position="200"/>
        <end position="224"/>
    </location>
</feature>
<evidence type="ECO:0000256" key="10">
    <source>
        <dbReference type="ARBA" id="ARBA00023288"/>
    </source>
</evidence>
<sequence>MKVIKTLSIINFFIFLAFNIKNESKYSNTLINNAYNMSIRRSMTDTGAGDGTSGTGSDAGTSGTGSGAGTSGTGSGAGTSASGVGTSASGVGTSASGVGTSGAGVGTSGAGTPASATGSTSNVTTTDSKSPSTDTTSTESSSSDDASNNTGDHVQEDEKQNELNKVTSQGPQAAQEPQTADTTNPTPQEPQTEDTTNPTSQPEQAKNPTPATEQAETPELQSVPENKATEKHGHMHGSRNNHPQNTSESQKECTDGDQTNCGAQTSLLSNSSNIASINKFVALISATLVLAFAIFI</sequence>
<protein>
    <recommendedName>
        <fullName evidence="11">Merozoite surface antigen 2</fullName>
    </recommendedName>
</protein>
<keyword evidence="15" id="KW-1185">Reference proteome</keyword>
<evidence type="ECO:0000256" key="1">
    <source>
        <dbReference type="ARBA" id="ARBA00003259"/>
    </source>
</evidence>
<keyword evidence="9" id="KW-0325">Glycoprotein</keyword>
<evidence type="ECO:0000256" key="2">
    <source>
        <dbReference type="ARBA" id="ARBA00004609"/>
    </source>
</evidence>
<feature type="compositionally biased region" description="Low complexity" evidence="12">
    <location>
        <begin position="110"/>
        <end position="147"/>
    </location>
</feature>
<evidence type="ECO:0000256" key="11">
    <source>
        <dbReference type="PIRNR" id="PIRNR003575"/>
    </source>
</evidence>
<feature type="region of interest" description="Disordered" evidence="12">
    <location>
        <begin position="46"/>
        <end position="257"/>
    </location>
</feature>
<keyword evidence="4 11" id="KW-1003">Cell membrane</keyword>
<keyword evidence="6 13" id="KW-0732">Signal</keyword>
<evidence type="ECO:0000256" key="6">
    <source>
        <dbReference type="ARBA" id="ARBA00022729"/>
    </source>
</evidence>
<feature type="compositionally biased region" description="Polar residues" evidence="12">
    <location>
        <begin position="163"/>
        <end position="180"/>
    </location>
</feature>
<evidence type="ECO:0000256" key="3">
    <source>
        <dbReference type="ARBA" id="ARBA00022455"/>
    </source>
</evidence>
<feature type="compositionally biased region" description="Basic and acidic residues" evidence="12">
    <location>
        <begin position="153"/>
        <end position="162"/>
    </location>
</feature>
<dbReference type="VEuPathDB" id="PlasmoDB:PRCDC_0205800"/>
<accession>A0A060RS55</accession>
<organism evidence="14 15">
    <name type="scientific">Plasmodium reichenowi</name>
    <dbReference type="NCBI Taxonomy" id="5854"/>
    <lineage>
        <taxon>Eukaryota</taxon>
        <taxon>Sar</taxon>
        <taxon>Alveolata</taxon>
        <taxon>Apicomplexa</taxon>
        <taxon>Aconoidasida</taxon>
        <taxon>Haemosporida</taxon>
        <taxon>Plasmodiidae</taxon>
        <taxon>Plasmodium</taxon>
        <taxon>Plasmodium (Laverania)</taxon>
    </lineage>
</organism>
<keyword evidence="7 11" id="KW-0472">Membrane</keyword>
<dbReference type="EMBL" id="HG810763">
    <property type="protein sequence ID" value="CDO62298.1"/>
    <property type="molecule type" value="Genomic_DNA"/>
</dbReference>
<dbReference type="GO" id="GO:0098552">
    <property type="term" value="C:side of membrane"/>
    <property type="evidence" value="ECO:0007669"/>
    <property type="project" value="UniProtKB-KW"/>
</dbReference>
<evidence type="ECO:0000256" key="13">
    <source>
        <dbReference type="SAM" id="SignalP"/>
    </source>
</evidence>
<evidence type="ECO:0000256" key="8">
    <source>
        <dbReference type="ARBA" id="ARBA00023157"/>
    </source>
</evidence>